<feature type="transmembrane region" description="Helical" evidence="1">
    <location>
        <begin position="95"/>
        <end position="114"/>
    </location>
</feature>
<keyword evidence="1" id="KW-0812">Transmembrane</keyword>
<evidence type="ECO:0000313" key="3">
    <source>
        <dbReference type="Proteomes" id="UP000297540"/>
    </source>
</evidence>
<keyword evidence="1" id="KW-0472">Membrane</keyword>
<accession>A0A4Y8SJL7</accession>
<feature type="transmembrane region" description="Helical" evidence="1">
    <location>
        <begin position="146"/>
        <end position="164"/>
    </location>
</feature>
<dbReference type="AlphaFoldDB" id="A0A4Y8SJL7"/>
<reference evidence="2 3" key="1">
    <citation type="journal article" date="2017" name="Int. J. Syst. Evol. Microbiol.">
        <title>Mucilaginibacterpsychrotolerans sp. nov., isolated from peatlands.</title>
        <authorList>
            <person name="Deng Y."/>
            <person name="Shen L."/>
            <person name="Xu B."/>
            <person name="Liu Y."/>
            <person name="Gu Z."/>
            <person name="Liu H."/>
            <person name="Zhou Y."/>
        </authorList>
    </citation>
    <scope>NUCLEOTIDE SEQUENCE [LARGE SCALE GENOMIC DNA]</scope>
    <source>
        <strain evidence="2 3">NH7-4</strain>
    </source>
</reference>
<name>A0A4Y8SJL7_9SPHI</name>
<keyword evidence="1" id="KW-1133">Transmembrane helix</keyword>
<evidence type="ECO:0008006" key="4">
    <source>
        <dbReference type="Google" id="ProtNLM"/>
    </source>
</evidence>
<comment type="caution">
    <text evidence="2">The sequence shown here is derived from an EMBL/GenBank/DDBJ whole genome shotgun (WGS) entry which is preliminary data.</text>
</comment>
<organism evidence="2 3">
    <name type="scientific">Mucilaginibacter psychrotolerans</name>
    <dbReference type="NCBI Taxonomy" id="1524096"/>
    <lineage>
        <taxon>Bacteria</taxon>
        <taxon>Pseudomonadati</taxon>
        <taxon>Bacteroidota</taxon>
        <taxon>Sphingobacteriia</taxon>
        <taxon>Sphingobacteriales</taxon>
        <taxon>Sphingobacteriaceae</taxon>
        <taxon>Mucilaginibacter</taxon>
    </lineage>
</organism>
<dbReference type="Proteomes" id="UP000297540">
    <property type="component" value="Unassembled WGS sequence"/>
</dbReference>
<dbReference type="OrthoDB" id="1448908at2"/>
<dbReference type="EMBL" id="SOZE01000004">
    <property type="protein sequence ID" value="TFF39239.1"/>
    <property type="molecule type" value="Genomic_DNA"/>
</dbReference>
<sequence length="180" mass="19953">MENSATITAETDAKCASCFTKVATEDVFCTSCGYPLKGTESEQRSFIARQEVNNLDYADFNQQIKKAGNSLYYLAGIFTLSAIINYFRFQDNPDTISEVIIILILAFLFLGLGAYSSKKPLVCLVSGLVLYIIVQVLLAIDNPINIVSGIIFKIIIIGYLIKGIKSALDFEQFKKEHNIV</sequence>
<feature type="transmembrane region" description="Helical" evidence="1">
    <location>
        <begin position="71"/>
        <end position="89"/>
    </location>
</feature>
<gene>
    <name evidence="2" type="ORF">E2R66_06360</name>
</gene>
<keyword evidence="3" id="KW-1185">Reference proteome</keyword>
<protein>
    <recommendedName>
        <fullName evidence="4">Zinc ribbon domain-containing protein</fullName>
    </recommendedName>
</protein>
<dbReference type="RefSeq" id="WP_133227719.1">
    <property type="nucleotide sequence ID" value="NZ_SOZE01000004.1"/>
</dbReference>
<evidence type="ECO:0000313" key="2">
    <source>
        <dbReference type="EMBL" id="TFF39239.1"/>
    </source>
</evidence>
<feature type="transmembrane region" description="Helical" evidence="1">
    <location>
        <begin position="121"/>
        <end position="140"/>
    </location>
</feature>
<proteinExistence type="predicted"/>
<evidence type="ECO:0000256" key="1">
    <source>
        <dbReference type="SAM" id="Phobius"/>
    </source>
</evidence>